<dbReference type="EMBL" id="CAJFCW020000001">
    <property type="protein sequence ID" value="CAG9079161.1"/>
    <property type="molecule type" value="Genomic_DNA"/>
</dbReference>
<proteinExistence type="predicted"/>
<dbReference type="Proteomes" id="UP000614601">
    <property type="component" value="Unassembled WGS sequence"/>
</dbReference>
<dbReference type="OrthoDB" id="10645648at2759"/>
<reference evidence="1" key="1">
    <citation type="submission" date="2020-09" db="EMBL/GenBank/DDBJ databases">
        <authorList>
            <person name="Kikuchi T."/>
        </authorList>
    </citation>
    <scope>NUCLEOTIDE SEQUENCE</scope>
    <source>
        <strain evidence="1">SH1</strain>
    </source>
</reference>
<organism evidence="1 2">
    <name type="scientific">Bursaphelenchus okinawaensis</name>
    <dbReference type="NCBI Taxonomy" id="465554"/>
    <lineage>
        <taxon>Eukaryota</taxon>
        <taxon>Metazoa</taxon>
        <taxon>Ecdysozoa</taxon>
        <taxon>Nematoda</taxon>
        <taxon>Chromadorea</taxon>
        <taxon>Rhabditida</taxon>
        <taxon>Tylenchina</taxon>
        <taxon>Tylenchomorpha</taxon>
        <taxon>Aphelenchoidea</taxon>
        <taxon>Aphelenchoididae</taxon>
        <taxon>Bursaphelenchus</taxon>
    </lineage>
</organism>
<protein>
    <submittedName>
        <fullName evidence="1">Uncharacterized protein</fullName>
    </submittedName>
</protein>
<keyword evidence="2" id="KW-1185">Reference proteome</keyword>
<gene>
    <name evidence="1" type="ORF">BOKJ2_LOCUS458</name>
</gene>
<evidence type="ECO:0000313" key="1">
    <source>
        <dbReference type="EMBL" id="CAD5205774.1"/>
    </source>
</evidence>
<comment type="caution">
    <text evidence="1">The sequence shown here is derived from an EMBL/GenBank/DDBJ whole genome shotgun (WGS) entry which is preliminary data.</text>
</comment>
<evidence type="ECO:0000313" key="2">
    <source>
        <dbReference type="Proteomes" id="UP000614601"/>
    </source>
</evidence>
<dbReference type="EMBL" id="CAJFDH010000001">
    <property type="protein sequence ID" value="CAD5205774.1"/>
    <property type="molecule type" value="Genomic_DNA"/>
</dbReference>
<dbReference type="Proteomes" id="UP000783686">
    <property type="component" value="Unassembled WGS sequence"/>
</dbReference>
<name>A0A811JR78_9BILA</name>
<sequence length="123" mass="14148">MEDSELLMRDTVCTETYGECHKYCQVGLFCKIYCSPMCCVSSAVFQLQCKFFNSETSYAHNSSTFNLKPEYFSEYTGSAFGVYATEDVTFIFKVPLLVQNYRLALVVLMNVDYLVFRDEPIPL</sequence>
<accession>A0A811JR78</accession>
<dbReference type="AlphaFoldDB" id="A0A811JR78"/>